<dbReference type="GO" id="GO:0008757">
    <property type="term" value="F:S-adenosylmethionine-dependent methyltransferase activity"/>
    <property type="evidence" value="ECO:0007669"/>
    <property type="project" value="InterPro"/>
</dbReference>
<dbReference type="PANTHER" id="PTHR47816">
    <property type="entry name" value="RIBOSOMAL RNA SMALL SUBUNIT METHYLTRANSFERASE C"/>
    <property type="match status" value="1"/>
</dbReference>
<evidence type="ECO:0000313" key="4">
    <source>
        <dbReference type="EMBL" id="QNN61113.1"/>
    </source>
</evidence>
<feature type="domain" description="Methyltransferase small" evidence="3">
    <location>
        <begin position="26"/>
        <end position="190"/>
    </location>
</feature>
<keyword evidence="5" id="KW-1185">Reference proteome</keyword>
<dbReference type="AlphaFoldDB" id="A0A7G9RZT8"/>
<evidence type="ECO:0000259" key="3">
    <source>
        <dbReference type="Pfam" id="PF05175"/>
    </source>
</evidence>
<dbReference type="InterPro" id="IPR029063">
    <property type="entry name" value="SAM-dependent_MTases_sf"/>
</dbReference>
<name>A0A7G9RZT8_9FIRM</name>
<proteinExistence type="predicted"/>
<dbReference type="GO" id="GO:0032259">
    <property type="term" value="P:methylation"/>
    <property type="evidence" value="ECO:0007669"/>
    <property type="project" value="UniProtKB-KW"/>
</dbReference>
<dbReference type="Proteomes" id="UP000515928">
    <property type="component" value="Chromosome"/>
</dbReference>
<accession>A0A7G9RZT8</accession>
<dbReference type="Pfam" id="PF05175">
    <property type="entry name" value="MTS"/>
    <property type="match status" value="1"/>
</dbReference>
<dbReference type="RefSeq" id="WP_187534243.1">
    <property type="nucleotide sequence ID" value="NZ_CBCSHU010000001.1"/>
</dbReference>
<dbReference type="InterPro" id="IPR046977">
    <property type="entry name" value="RsmC/RlmG"/>
</dbReference>
<keyword evidence="1 4" id="KW-0489">Methyltransferase</keyword>
<reference evidence="4 5" key="1">
    <citation type="submission" date="2020-08" db="EMBL/GenBank/DDBJ databases">
        <title>Genome sequence of Erysipelothrix inopinata DSM 15511T.</title>
        <authorList>
            <person name="Hyun D.-W."/>
            <person name="Bae J.-W."/>
        </authorList>
    </citation>
    <scope>NUCLEOTIDE SEQUENCE [LARGE SCALE GENOMIC DNA]</scope>
    <source>
        <strain evidence="4 5">DSM 15511</strain>
    </source>
</reference>
<dbReference type="KEGG" id="eio:H9L01_01755"/>
<dbReference type="InterPro" id="IPR007848">
    <property type="entry name" value="Small_mtfrase_dom"/>
</dbReference>
<keyword evidence="2 4" id="KW-0808">Transferase</keyword>
<protein>
    <submittedName>
        <fullName evidence="4">Class I SAM-dependent methyltransferase</fullName>
    </submittedName>
</protein>
<evidence type="ECO:0000256" key="1">
    <source>
        <dbReference type="ARBA" id="ARBA00022603"/>
    </source>
</evidence>
<dbReference type="SUPFAM" id="SSF53335">
    <property type="entry name" value="S-adenosyl-L-methionine-dependent methyltransferases"/>
    <property type="match status" value="1"/>
</dbReference>
<organism evidence="4 5">
    <name type="scientific">Erysipelothrix inopinata</name>
    <dbReference type="NCBI Taxonomy" id="225084"/>
    <lineage>
        <taxon>Bacteria</taxon>
        <taxon>Bacillati</taxon>
        <taxon>Bacillota</taxon>
        <taxon>Erysipelotrichia</taxon>
        <taxon>Erysipelotrichales</taxon>
        <taxon>Erysipelotrichaceae</taxon>
        <taxon>Erysipelothrix</taxon>
    </lineage>
</organism>
<dbReference type="CDD" id="cd02440">
    <property type="entry name" value="AdoMet_MTases"/>
    <property type="match status" value="1"/>
</dbReference>
<dbReference type="PANTHER" id="PTHR47816:SF4">
    <property type="entry name" value="RIBOSOMAL RNA SMALL SUBUNIT METHYLTRANSFERASE C"/>
    <property type="match status" value="1"/>
</dbReference>
<evidence type="ECO:0000256" key="2">
    <source>
        <dbReference type="ARBA" id="ARBA00022679"/>
    </source>
</evidence>
<gene>
    <name evidence="4" type="ORF">H9L01_01755</name>
</gene>
<dbReference type="Gene3D" id="3.40.50.150">
    <property type="entry name" value="Vaccinia Virus protein VP39"/>
    <property type="match status" value="1"/>
</dbReference>
<evidence type="ECO:0000313" key="5">
    <source>
        <dbReference type="Proteomes" id="UP000515928"/>
    </source>
</evidence>
<sequence>MSHYFTDNSQLAENRREISFRFLGVEYKLTSDDGVFSKGDLDRGTEALLKVCSTQDIQGSVADLGCGIGVIGIVLSQMFPGISLTGVDVNSRAVALANLNYKRHNINGENIVSDGLEGTFDFVVTNPPIRIGKEKMYSLFDDAYESLNPNGSFLFVIRKSHGAKSAQAKCIDLFGNCELLKKDKGFYIYRSKKVVESL</sequence>
<dbReference type="EMBL" id="CP060715">
    <property type="protein sequence ID" value="QNN61113.1"/>
    <property type="molecule type" value="Genomic_DNA"/>
</dbReference>